<gene>
    <name evidence="1" type="ORF">GCM10009775_04660</name>
</gene>
<dbReference type="Proteomes" id="UP001501343">
    <property type="component" value="Unassembled WGS sequence"/>
</dbReference>
<organism evidence="1 2">
    <name type="scientific">Microbacterium aoyamense</name>
    <dbReference type="NCBI Taxonomy" id="344166"/>
    <lineage>
        <taxon>Bacteria</taxon>
        <taxon>Bacillati</taxon>
        <taxon>Actinomycetota</taxon>
        <taxon>Actinomycetes</taxon>
        <taxon>Micrococcales</taxon>
        <taxon>Microbacteriaceae</taxon>
        <taxon>Microbacterium</taxon>
    </lineage>
</organism>
<dbReference type="RefSeq" id="WP_248144990.1">
    <property type="nucleotide sequence ID" value="NZ_BAAAOF010000002.1"/>
</dbReference>
<dbReference type="EMBL" id="BAAAOF010000002">
    <property type="protein sequence ID" value="GAA1915292.1"/>
    <property type="molecule type" value="Genomic_DNA"/>
</dbReference>
<comment type="caution">
    <text evidence="1">The sequence shown here is derived from an EMBL/GenBank/DDBJ whole genome shotgun (WGS) entry which is preliminary data.</text>
</comment>
<accession>A0ABN2P963</accession>
<evidence type="ECO:0000313" key="1">
    <source>
        <dbReference type="EMBL" id="GAA1915292.1"/>
    </source>
</evidence>
<reference evidence="1 2" key="1">
    <citation type="journal article" date="2019" name="Int. J. Syst. Evol. Microbiol.">
        <title>The Global Catalogue of Microorganisms (GCM) 10K type strain sequencing project: providing services to taxonomists for standard genome sequencing and annotation.</title>
        <authorList>
            <consortium name="The Broad Institute Genomics Platform"/>
            <consortium name="The Broad Institute Genome Sequencing Center for Infectious Disease"/>
            <person name="Wu L."/>
            <person name="Ma J."/>
        </authorList>
    </citation>
    <scope>NUCLEOTIDE SEQUENCE [LARGE SCALE GENOMIC DNA]</scope>
    <source>
        <strain evidence="1 2">JCM 14900</strain>
    </source>
</reference>
<keyword evidence="2" id="KW-1185">Reference proteome</keyword>
<name>A0ABN2P963_9MICO</name>
<protein>
    <submittedName>
        <fullName evidence="1">Uncharacterized protein</fullName>
    </submittedName>
</protein>
<evidence type="ECO:0000313" key="2">
    <source>
        <dbReference type="Proteomes" id="UP001501343"/>
    </source>
</evidence>
<proteinExistence type="predicted"/>
<sequence>MTIRVYATPDDYNEVAEEPVEDTTLIAKRLRSASVEVEKLTRRASYTTDEDGFPTDETISDAFTEATCAIVEHWQDTDDPRGVDAASGAVSILSVSLGTTSSGKSGLTERDKLAQRIGDKAIDILTNAGLIGSAVAHS</sequence>